<evidence type="ECO:0000256" key="1">
    <source>
        <dbReference type="SAM" id="MobiDB-lite"/>
    </source>
</evidence>
<evidence type="ECO:0000313" key="3">
    <source>
        <dbReference type="Proteomes" id="UP001454036"/>
    </source>
</evidence>
<accession>A0AAV3R2I0</accession>
<proteinExistence type="predicted"/>
<dbReference type="Proteomes" id="UP001454036">
    <property type="component" value="Unassembled WGS sequence"/>
</dbReference>
<keyword evidence="3" id="KW-1185">Reference proteome</keyword>
<gene>
    <name evidence="2" type="ORF">LIER_40978</name>
</gene>
<dbReference type="AlphaFoldDB" id="A0AAV3R2I0"/>
<sequence>MDYLAGDYQQSSLHISGDNTVSDMHHRGLVDTSSDGDVDLSTPVVPMGSFMAEPSSRPEGAPSSHGFSKMYMNNIVVIYTSVDEYRRKHGEVHVPEVNPAEAELNYDL</sequence>
<name>A0AAV3R2I0_LITER</name>
<comment type="caution">
    <text evidence="2">The sequence shown here is derived from an EMBL/GenBank/DDBJ whole genome shotgun (WGS) entry which is preliminary data.</text>
</comment>
<feature type="region of interest" description="Disordered" evidence="1">
    <location>
        <begin position="25"/>
        <end position="65"/>
    </location>
</feature>
<dbReference type="EMBL" id="BAABME010024597">
    <property type="protein sequence ID" value="GAA0170530.1"/>
    <property type="molecule type" value="Genomic_DNA"/>
</dbReference>
<reference evidence="2 3" key="1">
    <citation type="submission" date="2024-01" db="EMBL/GenBank/DDBJ databases">
        <title>The complete chloroplast genome sequence of Lithospermum erythrorhizon: insights into the phylogenetic relationship among Boraginaceae species and the maternal lineages of purple gromwells.</title>
        <authorList>
            <person name="Okada T."/>
            <person name="Watanabe K."/>
        </authorList>
    </citation>
    <scope>NUCLEOTIDE SEQUENCE [LARGE SCALE GENOMIC DNA]</scope>
</reference>
<evidence type="ECO:0000313" key="2">
    <source>
        <dbReference type="EMBL" id="GAA0170530.1"/>
    </source>
</evidence>
<protein>
    <submittedName>
        <fullName evidence="2">Uncharacterized protein</fullName>
    </submittedName>
</protein>
<organism evidence="2 3">
    <name type="scientific">Lithospermum erythrorhizon</name>
    <name type="common">Purple gromwell</name>
    <name type="synonym">Lithospermum officinale var. erythrorhizon</name>
    <dbReference type="NCBI Taxonomy" id="34254"/>
    <lineage>
        <taxon>Eukaryota</taxon>
        <taxon>Viridiplantae</taxon>
        <taxon>Streptophyta</taxon>
        <taxon>Embryophyta</taxon>
        <taxon>Tracheophyta</taxon>
        <taxon>Spermatophyta</taxon>
        <taxon>Magnoliopsida</taxon>
        <taxon>eudicotyledons</taxon>
        <taxon>Gunneridae</taxon>
        <taxon>Pentapetalae</taxon>
        <taxon>asterids</taxon>
        <taxon>lamiids</taxon>
        <taxon>Boraginales</taxon>
        <taxon>Boraginaceae</taxon>
        <taxon>Boraginoideae</taxon>
        <taxon>Lithospermeae</taxon>
        <taxon>Lithospermum</taxon>
    </lineage>
</organism>